<keyword evidence="7 15" id="KW-0808">Transferase</keyword>
<dbReference type="RefSeq" id="WP_183482541.1">
    <property type="nucleotide sequence ID" value="NZ_JACIDZ010000001.1"/>
</dbReference>
<evidence type="ECO:0000256" key="7">
    <source>
        <dbReference type="ARBA" id="ARBA00022679"/>
    </source>
</evidence>
<evidence type="ECO:0000256" key="5">
    <source>
        <dbReference type="ARBA" id="ARBA00017171"/>
    </source>
</evidence>
<feature type="compositionally biased region" description="Acidic residues" evidence="16">
    <location>
        <begin position="274"/>
        <end position="284"/>
    </location>
</feature>
<dbReference type="GO" id="GO:0008654">
    <property type="term" value="P:phospholipid biosynthetic process"/>
    <property type="evidence" value="ECO:0007669"/>
    <property type="project" value="UniProtKB-KW"/>
</dbReference>
<dbReference type="Gene3D" id="1.20.120.1760">
    <property type="match status" value="1"/>
</dbReference>
<dbReference type="EMBL" id="JACIDZ010000001">
    <property type="protein sequence ID" value="MBB4120791.1"/>
    <property type="molecule type" value="Genomic_DNA"/>
</dbReference>
<evidence type="ECO:0000256" key="11">
    <source>
        <dbReference type="ARBA" id="ARBA00023136"/>
    </source>
</evidence>
<feature type="compositionally biased region" description="Basic and acidic residues" evidence="16">
    <location>
        <begin position="285"/>
        <end position="296"/>
    </location>
</feature>
<dbReference type="InterPro" id="IPR012616">
    <property type="entry name" value="CDP-OH_P_trans_C"/>
</dbReference>
<organism evidence="19 20">
    <name type="scientific">Martelella radicis</name>
    <dbReference type="NCBI Taxonomy" id="1397476"/>
    <lineage>
        <taxon>Bacteria</taxon>
        <taxon>Pseudomonadati</taxon>
        <taxon>Pseudomonadota</taxon>
        <taxon>Alphaproteobacteria</taxon>
        <taxon>Hyphomicrobiales</taxon>
        <taxon>Aurantimonadaceae</taxon>
        <taxon>Martelella</taxon>
    </lineage>
</organism>
<dbReference type="InterPro" id="IPR043130">
    <property type="entry name" value="CDP-OH_PTrfase_TM_dom"/>
</dbReference>
<evidence type="ECO:0000256" key="8">
    <source>
        <dbReference type="ARBA" id="ARBA00022692"/>
    </source>
</evidence>
<dbReference type="Pfam" id="PF08009">
    <property type="entry name" value="CDP-OH_P_tran_2"/>
    <property type="match status" value="1"/>
</dbReference>
<keyword evidence="20" id="KW-1185">Reference proteome</keyword>
<accession>A0A7W6P8Z1</accession>
<comment type="similarity">
    <text evidence="3 15">Belongs to the CDP-alcohol phosphatidyltransferase class-I family.</text>
</comment>
<keyword evidence="11 17" id="KW-0472">Membrane</keyword>
<feature type="compositionally biased region" description="Polar residues" evidence="16">
    <location>
        <begin position="1"/>
        <end position="19"/>
    </location>
</feature>
<comment type="subcellular location">
    <subcellularLocation>
        <location evidence="2">Endomembrane system</location>
        <topology evidence="2">Multi-pass membrane protein</topology>
    </subcellularLocation>
</comment>
<feature type="transmembrane region" description="Helical" evidence="17">
    <location>
        <begin position="121"/>
        <end position="139"/>
    </location>
</feature>
<evidence type="ECO:0000256" key="2">
    <source>
        <dbReference type="ARBA" id="ARBA00004127"/>
    </source>
</evidence>
<evidence type="ECO:0000256" key="14">
    <source>
        <dbReference type="ARBA" id="ARBA00032361"/>
    </source>
</evidence>
<dbReference type="PANTHER" id="PTHR14269:SF61">
    <property type="entry name" value="CDP-DIACYLGLYCEROL--SERINE O-PHOSPHATIDYLTRANSFERASE"/>
    <property type="match status" value="1"/>
</dbReference>
<evidence type="ECO:0000256" key="12">
    <source>
        <dbReference type="ARBA" id="ARBA00023209"/>
    </source>
</evidence>
<dbReference type="GO" id="GO:0012505">
    <property type="term" value="C:endomembrane system"/>
    <property type="evidence" value="ECO:0007669"/>
    <property type="project" value="UniProtKB-SubCell"/>
</dbReference>
<evidence type="ECO:0000256" key="13">
    <source>
        <dbReference type="ARBA" id="ARBA00023264"/>
    </source>
</evidence>
<evidence type="ECO:0000256" key="6">
    <source>
        <dbReference type="ARBA" id="ARBA00022516"/>
    </source>
</evidence>
<name>A0A7W6P8Z1_9HYPH</name>
<evidence type="ECO:0000256" key="17">
    <source>
        <dbReference type="SAM" id="Phobius"/>
    </source>
</evidence>
<dbReference type="InterPro" id="IPR050324">
    <property type="entry name" value="CDP-alcohol_PTase-I"/>
</dbReference>
<proteinExistence type="inferred from homology"/>
<feature type="transmembrane region" description="Helical" evidence="17">
    <location>
        <begin position="187"/>
        <end position="210"/>
    </location>
</feature>
<dbReference type="InterPro" id="IPR004533">
    <property type="entry name" value="CDP-diaglyc--ser_O-PTrfase"/>
</dbReference>
<evidence type="ECO:0000256" key="4">
    <source>
        <dbReference type="ARBA" id="ARBA00013174"/>
    </source>
</evidence>
<dbReference type="Pfam" id="PF01066">
    <property type="entry name" value="CDP-OH_P_transf"/>
    <property type="match status" value="1"/>
</dbReference>
<feature type="region of interest" description="Disordered" evidence="16">
    <location>
        <begin position="1"/>
        <end position="24"/>
    </location>
</feature>
<keyword evidence="9 17" id="KW-1133">Transmembrane helix</keyword>
<dbReference type="NCBIfam" id="TIGR00473">
    <property type="entry name" value="pssA"/>
    <property type="match status" value="1"/>
</dbReference>
<evidence type="ECO:0000256" key="1">
    <source>
        <dbReference type="ARBA" id="ARBA00000287"/>
    </source>
</evidence>
<dbReference type="AlphaFoldDB" id="A0A7W6P8Z1"/>
<dbReference type="InterPro" id="IPR000462">
    <property type="entry name" value="CDP-OH_P_trans"/>
</dbReference>
<evidence type="ECO:0000259" key="18">
    <source>
        <dbReference type="Pfam" id="PF08009"/>
    </source>
</evidence>
<evidence type="ECO:0000256" key="15">
    <source>
        <dbReference type="RuleBase" id="RU003750"/>
    </source>
</evidence>
<evidence type="ECO:0000313" key="19">
    <source>
        <dbReference type="EMBL" id="MBB4120791.1"/>
    </source>
</evidence>
<evidence type="ECO:0000256" key="9">
    <source>
        <dbReference type="ARBA" id="ARBA00022989"/>
    </source>
</evidence>
<keyword evidence="12" id="KW-0594">Phospholipid biosynthesis</keyword>
<evidence type="ECO:0000256" key="10">
    <source>
        <dbReference type="ARBA" id="ARBA00023098"/>
    </source>
</evidence>
<dbReference type="PANTHER" id="PTHR14269">
    <property type="entry name" value="CDP-DIACYLGLYCEROL--GLYCEROL-3-PHOSPHATE 3-PHOSPHATIDYLTRANSFERASE-RELATED"/>
    <property type="match status" value="1"/>
</dbReference>
<sequence length="296" mass="32037">MDVNENEGSLATRTKSGSDMSGRGPRLREIPLRLIVPNLVTVLAICAGLSGIRQAIDGKFTEAVLMLLIAAFLDGVDGRLARLLKASSKFGEQMDSLADIVNFGIAPALVSYIYLLNDAGTPGWIAALLYAIAAALRLARFNVMAERKRKASWQGEYFVGVPAPAGAIIVLLPVYLGFLGMQPSRGIALAASIYTVLIGFLLISRLPVWSGKSLGLNVRREFALPMMLLAVLSVALLVAYTWHVMIAGSALYIAALPLGARAWHSKYGTLVMEEDDEDDEDDDPDHPRKNRLDLDI</sequence>
<protein>
    <recommendedName>
        <fullName evidence="5">CDP-diacylglycerol--serine O-phosphatidyltransferase</fullName>
        <ecNumber evidence="4">2.7.8.8</ecNumber>
    </recommendedName>
    <alternativeName>
        <fullName evidence="14">Phosphatidylserine synthase</fullName>
    </alternativeName>
</protein>
<feature type="region of interest" description="Disordered" evidence="16">
    <location>
        <begin position="274"/>
        <end position="296"/>
    </location>
</feature>
<dbReference type="GO" id="GO:0016020">
    <property type="term" value="C:membrane"/>
    <property type="evidence" value="ECO:0007669"/>
    <property type="project" value="InterPro"/>
</dbReference>
<reference evidence="19 20" key="1">
    <citation type="submission" date="2020-08" db="EMBL/GenBank/DDBJ databases">
        <title>Genomic Encyclopedia of Type Strains, Phase IV (KMG-IV): sequencing the most valuable type-strain genomes for metagenomic binning, comparative biology and taxonomic classification.</title>
        <authorList>
            <person name="Goeker M."/>
        </authorList>
    </citation>
    <scope>NUCLEOTIDE SEQUENCE [LARGE SCALE GENOMIC DNA]</scope>
    <source>
        <strain evidence="19 20">DSM 28101</strain>
    </source>
</reference>
<evidence type="ECO:0000256" key="3">
    <source>
        <dbReference type="ARBA" id="ARBA00010441"/>
    </source>
</evidence>
<evidence type="ECO:0000256" key="16">
    <source>
        <dbReference type="SAM" id="MobiDB-lite"/>
    </source>
</evidence>
<feature type="transmembrane region" description="Helical" evidence="17">
    <location>
        <begin position="30"/>
        <end position="52"/>
    </location>
</feature>
<keyword evidence="10" id="KW-0443">Lipid metabolism</keyword>
<keyword evidence="13" id="KW-1208">Phospholipid metabolism</keyword>
<dbReference type="GO" id="GO:0003882">
    <property type="term" value="F:CDP-diacylglycerol-serine O-phosphatidyltransferase activity"/>
    <property type="evidence" value="ECO:0007669"/>
    <property type="project" value="UniProtKB-EC"/>
</dbReference>
<feature type="transmembrane region" description="Helical" evidence="17">
    <location>
        <begin position="159"/>
        <end position="181"/>
    </location>
</feature>
<feature type="domain" description="CDP-alcohol phosphatidyltransferase C-terminal" evidence="18">
    <location>
        <begin position="223"/>
        <end position="257"/>
    </location>
</feature>
<dbReference type="InterPro" id="IPR048254">
    <property type="entry name" value="CDP_ALCOHOL_P_TRANSF_CS"/>
</dbReference>
<feature type="transmembrane region" description="Helical" evidence="17">
    <location>
        <begin position="222"/>
        <end position="240"/>
    </location>
</feature>
<comment type="catalytic activity">
    <reaction evidence="1">
        <text>a CDP-1,2-diacyl-sn-glycerol + L-serine = a 1,2-diacyl-sn-glycero-3-phospho-L-serine + CMP + H(+)</text>
        <dbReference type="Rhea" id="RHEA:16913"/>
        <dbReference type="ChEBI" id="CHEBI:15378"/>
        <dbReference type="ChEBI" id="CHEBI:33384"/>
        <dbReference type="ChEBI" id="CHEBI:57262"/>
        <dbReference type="ChEBI" id="CHEBI:58332"/>
        <dbReference type="ChEBI" id="CHEBI:60377"/>
        <dbReference type="EC" id="2.7.8.8"/>
    </reaction>
</comment>
<dbReference type="Proteomes" id="UP000530571">
    <property type="component" value="Unassembled WGS sequence"/>
</dbReference>
<gene>
    <name evidence="19" type="ORF">GGR30_000686</name>
</gene>
<feature type="transmembrane region" description="Helical" evidence="17">
    <location>
        <begin position="97"/>
        <end position="115"/>
    </location>
</feature>
<keyword evidence="8 17" id="KW-0812">Transmembrane</keyword>
<evidence type="ECO:0000313" key="20">
    <source>
        <dbReference type="Proteomes" id="UP000530571"/>
    </source>
</evidence>
<dbReference type="PROSITE" id="PS00379">
    <property type="entry name" value="CDP_ALCOHOL_P_TRANSF"/>
    <property type="match status" value="1"/>
</dbReference>
<dbReference type="EC" id="2.7.8.8" evidence="4"/>
<keyword evidence="6" id="KW-0444">Lipid biosynthesis</keyword>
<comment type="caution">
    <text evidence="19">The sequence shown here is derived from an EMBL/GenBank/DDBJ whole genome shotgun (WGS) entry which is preliminary data.</text>
</comment>